<proteinExistence type="predicted"/>
<dbReference type="InterPro" id="IPR025711">
    <property type="entry name" value="PepSY"/>
</dbReference>
<reference evidence="4" key="1">
    <citation type="submission" date="2016-09" db="EMBL/GenBank/DDBJ databases">
        <authorList>
            <person name="Wan X."/>
            <person name="Hou S."/>
        </authorList>
    </citation>
    <scope>NUCLEOTIDE SEQUENCE [LARGE SCALE GENOMIC DNA]</scope>
    <source>
        <strain evidence="4">KH87</strain>
    </source>
</reference>
<keyword evidence="1" id="KW-0472">Membrane</keyword>
<comment type="caution">
    <text evidence="3">The sequence shown here is derived from an EMBL/GenBank/DDBJ whole genome shotgun (WGS) entry which is preliminary data.</text>
</comment>
<keyword evidence="1" id="KW-0812">Transmembrane</keyword>
<evidence type="ECO:0000313" key="3">
    <source>
        <dbReference type="EMBL" id="OEY68793.1"/>
    </source>
</evidence>
<gene>
    <name evidence="3" type="ORF">BI198_03850</name>
</gene>
<dbReference type="Pfam" id="PF03929">
    <property type="entry name" value="PepSY_TM"/>
    <property type="match status" value="1"/>
</dbReference>
<keyword evidence="1" id="KW-1133">Transmembrane helix</keyword>
<sequence length="357" mass="40890">MLKLYLRRIHLALALASGLFLILLSLSGAVLIYAIDIQHFIQADKWLVTPDSQPLDYAELITKLEQQSGKKVRILIPEQDPKLAWQSQLANERYVSVNPYTGKILHQYDYYRTLYGFTMALHRWLLWQNDSGDKPLKNVLSTASLLLMFNLLIGVCLWLKPKNRLKRLVIKPKAKLSVLLYQLHSVLGVFIFMPLLLIAFSGVAFNWQSPTQAVVELFTANKVTASPKAPTVMAKCSAQLNYSLAIHNSLQQFPHGELYRIYLPKQADAALALRIKNPGEQHAFSWVWSNPYTGEVLLKYDASQANVSTQVWNFRFNFHIGNFAGPIVQLLWLLLSISISFFVCSGLYFWLRRHKRK</sequence>
<dbReference type="EMBL" id="MKEK01000001">
    <property type="protein sequence ID" value="OEY68793.1"/>
    <property type="molecule type" value="Genomic_DNA"/>
</dbReference>
<name>A0A1E7Q3Z1_9GAMM</name>
<dbReference type="RefSeq" id="WP_070048359.1">
    <property type="nucleotide sequence ID" value="NZ_CBCSDO010000001.1"/>
</dbReference>
<dbReference type="AlphaFoldDB" id="A0A1E7Q3Z1"/>
<dbReference type="Pfam" id="PF03413">
    <property type="entry name" value="PepSY"/>
    <property type="match status" value="1"/>
</dbReference>
<feature type="transmembrane region" description="Helical" evidence="1">
    <location>
        <begin position="179"/>
        <end position="200"/>
    </location>
</feature>
<feature type="transmembrane region" description="Helical" evidence="1">
    <location>
        <begin position="139"/>
        <end position="159"/>
    </location>
</feature>
<organism evidence="3 4">
    <name type="scientific">Rheinheimera salexigens</name>
    <dbReference type="NCBI Taxonomy" id="1628148"/>
    <lineage>
        <taxon>Bacteria</taxon>
        <taxon>Pseudomonadati</taxon>
        <taxon>Pseudomonadota</taxon>
        <taxon>Gammaproteobacteria</taxon>
        <taxon>Chromatiales</taxon>
        <taxon>Chromatiaceae</taxon>
        <taxon>Rheinheimera</taxon>
    </lineage>
</organism>
<evidence type="ECO:0000313" key="4">
    <source>
        <dbReference type="Proteomes" id="UP000242258"/>
    </source>
</evidence>
<dbReference type="PANTHER" id="PTHR34219">
    <property type="entry name" value="IRON-REGULATED INNER MEMBRANE PROTEIN-RELATED"/>
    <property type="match status" value="1"/>
</dbReference>
<feature type="domain" description="PepSY" evidence="2">
    <location>
        <begin position="57"/>
        <end position="105"/>
    </location>
</feature>
<feature type="transmembrane region" description="Helical" evidence="1">
    <location>
        <begin position="330"/>
        <end position="351"/>
    </location>
</feature>
<dbReference type="InterPro" id="IPR005625">
    <property type="entry name" value="PepSY-ass_TM"/>
</dbReference>
<evidence type="ECO:0000259" key="2">
    <source>
        <dbReference type="Pfam" id="PF03413"/>
    </source>
</evidence>
<dbReference type="STRING" id="1628148.BI198_03850"/>
<protein>
    <recommendedName>
        <fullName evidence="2">PepSY domain-containing protein</fullName>
    </recommendedName>
</protein>
<evidence type="ECO:0000256" key="1">
    <source>
        <dbReference type="SAM" id="Phobius"/>
    </source>
</evidence>
<dbReference type="Proteomes" id="UP000242258">
    <property type="component" value="Unassembled WGS sequence"/>
</dbReference>
<dbReference type="OrthoDB" id="9776609at2"/>
<accession>A0A1E7Q3Z1</accession>
<keyword evidence="4" id="KW-1185">Reference proteome</keyword>